<name>A0ABU3K9S3_9BACT</name>
<dbReference type="CDD" id="cd00082">
    <property type="entry name" value="HisKA"/>
    <property type="match status" value="1"/>
</dbReference>
<dbReference type="InterPro" id="IPR050351">
    <property type="entry name" value="BphY/WalK/GraS-like"/>
</dbReference>
<evidence type="ECO:0000256" key="3">
    <source>
        <dbReference type="ARBA" id="ARBA00022553"/>
    </source>
</evidence>
<dbReference type="Pfam" id="PF00512">
    <property type="entry name" value="HisKA"/>
    <property type="match status" value="1"/>
</dbReference>
<comment type="caution">
    <text evidence="8">The sequence shown here is derived from an EMBL/GenBank/DDBJ whole genome shotgun (WGS) entry which is preliminary data.</text>
</comment>
<keyword evidence="3" id="KW-0597">Phosphoprotein</keyword>
<keyword evidence="5 8" id="KW-0418">Kinase</keyword>
<protein>
    <recommendedName>
        <fullName evidence="2">histidine kinase</fullName>
        <ecNumber evidence="2">2.7.13.3</ecNumber>
    </recommendedName>
</protein>
<evidence type="ECO:0000256" key="2">
    <source>
        <dbReference type="ARBA" id="ARBA00012438"/>
    </source>
</evidence>
<sequence>MNKLEKERPIQETLFQEPTGGHPYKFFRANVNILRFTIIGLLIFLGDLALPQQLALPFFYVFVILMAWQITEHRGLFLTSTGYSILIALGALISPALRENHTEVLNRILAIALVWSATFFLFKRKKEARSSQVALQQKTTELEQTQAALNTSLRHRQKTEHDLADLNRTLVEQNQELETIVSVASHDLRSPLVNIQGFSKELANSRHQLQALLESHKLAPGIKQDVMAILEGDIPESLHYIQTGAKKMESLVQGILRFSRLGRLTLHFEDLNMNAMITSIIMSMEYQLKEKGVSLQIEDLPNCTGDATLVNQLFFNLLDNAQKYTSTTRPGMIRIMGVREGEYARYRVEDNGIGIRQDHQERIFQMFHQLNPTSVGGEGLGLTIVRRIVERHKGRITLDSQLDCGTTFTIDLPA</sequence>
<dbReference type="EMBL" id="JAQOUE010000001">
    <property type="protein sequence ID" value="MDT7043140.1"/>
    <property type="molecule type" value="Genomic_DNA"/>
</dbReference>
<accession>A0ABU3K9S3</accession>
<dbReference type="Gene3D" id="1.10.287.130">
    <property type="match status" value="1"/>
</dbReference>
<evidence type="ECO:0000313" key="8">
    <source>
        <dbReference type="EMBL" id="MDT7043140.1"/>
    </source>
</evidence>
<feature type="transmembrane region" description="Helical" evidence="6">
    <location>
        <begin position="26"/>
        <end position="44"/>
    </location>
</feature>
<dbReference type="EC" id="2.7.13.3" evidence="2"/>
<evidence type="ECO:0000256" key="1">
    <source>
        <dbReference type="ARBA" id="ARBA00000085"/>
    </source>
</evidence>
<keyword evidence="6" id="KW-0472">Membrane</keyword>
<dbReference type="PROSITE" id="PS50109">
    <property type="entry name" value="HIS_KIN"/>
    <property type="match status" value="1"/>
</dbReference>
<dbReference type="InterPro" id="IPR005467">
    <property type="entry name" value="His_kinase_dom"/>
</dbReference>
<evidence type="ECO:0000256" key="5">
    <source>
        <dbReference type="ARBA" id="ARBA00022777"/>
    </source>
</evidence>
<feature type="transmembrane region" description="Helical" evidence="6">
    <location>
        <begin position="75"/>
        <end position="98"/>
    </location>
</feature>
<keyword evidence="6" id="KW-1133">Transmembrane helix</keyword>
<dbReference type="SMART" id="SM00388">
    <property type="entry name" value="HisKA"/>
    <property type="match status" value="1"/>
</dbReference>
<dbReference type="InterPro" id="IPR036890">
    <property type="entry name" value="HATPase_C_sf"/>
</dbReference>
<comment type="catalytic activity">
    <reaction evidence="1">
        <text>ATP + protein L-histidine = ADP + protein N-phospho-L-histidine.</text>
        <dbReference type="EC" id="2.7.13.3"/>
    </reaction>
</comment>
<evidence type="ECO:0000259" key="7">
    <source>
        <dbReference type="PROSITE" id="PS50109"/>
    </source>
</evidence>
<evidence type="ECO:0000256" key="6">
    <source>
        <dbReference type="SAM" id="Phobius"/>
    </source>
</evidence>
<dbReference type="GO" id="GO:0016301">
    <property type="term" value="F:kinase activity"/>
    <property type="evidence" value="ECO:0007669"/>
    <property type="project" value="UniProtKB-KW"/>
</dbReference>
<organism evidence="8 9">
    <name type="scientific">Candidatus Nitronereus thalassa</name>
    <dbReference type="NCBI Taxonomy" id="3020898"/>
    <lineage>
        <taxon>Bacteria</taxon>
        <taxon>Pseudomonadati</taxon>
        <taxon>Nitrospirota</taxon>
        <taxon>Nitrospiria</taxon>
        <taxon>Nitrospirales</taxon>
        <taxon>Nitrospiraceae</taxon>
        <taxon>Candidatus Nitronereus</taxon>
    </lineage>
</organism>
<keyword evidence="4" id="KW-0808">Transferase</keyword>
<proteinExistence type="predicted"/>
<dbReference type="PANTHER" id="PTHR42878">
    <property type="entry name" value="TWO-COMPONENT HISTIDINE KINASE"/>
    <property type="match status" value="1"/>
</dbReference>
<dbReference type="SUPFAM" id="SSF47384">
    <property type="entry name" value="Homodimeric domain of signal transducing histidine kinase"/>
    <property type="match status" value="1"/>
</dbReference>
<dbReference type="InterPro" id="IPR003661">
    <property type="entry name" value="HisK_dim/P_dom"/>
</dbReference>
<dbReference type="SMART" id="SM00387">
    <property type="entry name" value="HATPase_c"/>
    <property type="match status" value="1"/>
</dbReference>
<feature type="domain" description="Histidine kinase" evidence="7">
    <location>
        <begin position="183"/>
        <end position="414"/>
    </location>
</feature>
<dbReference type="Gene3D" id="3.30.565.10">
    <property type="entry name" value="Histidine kinase-like ATPase, C-terminal domain"/>
    <property type="match status" value="1"/>
</dbReference>
<dbReference type="InterPro" id="IPR036097">
    <property type="entry name" value="HisK_dim/P_sf"/>
</dbReference>
<feature type="transmembrane region" description="Helical" evidence="6">
    <location>
        <begin position="104"/>
        <end position="122"/>
    </location>
</feature>
<dbReference type="InterPro" id="IPR003594">
    <property type="entry name" value="HATPase_dom"/>
</dbReference>
<keyword evidence="9" id="KW-1185">Reference proteome</keyword>
<keyword evidence="6" id="KW-0812">Transmembrane</keyword>
<dbReference type="InterPro" id="IPR004358">
    <property type="entry name" value="Sig_transdc_His_kin-like_C"/>
</dbReference>
<evidence type="ECO:0000313" key="9">
    <source>
        <dbReference type="Proteomes" id="UP001250932"/>
    </source>
</evidence>
<dbReference type="PRINTS" id="PR00344">
    <property type="entry name" value="BCTRLSENSOR"/>
</dbReference>
<dbReference type="Pfam" id="PF02518">
    <property type="entry name" value="HATPase_c"/>
    <property type="match status" value="1"/>
</dbReference>
<dbReference type="SUPFAM" id="SSF55874">
    <property type="entry name" value="ATPase domain of HSP90 chaperone/DNA topoisomerase II/histidine kinase"/>
    <property type="match status" value="1"/>
</dbReference>
<reference evidence="8 9" key="1">
    <citation type="journal article" date="2023" name="ISME J.">
        <title>Cultivation and genomic characterization of novel and ubiquitous marine nitrite-oxidizing bacteria from the Nitrospirales.</title>
        <authorList>
            <person name="Mueller A.J."/>
            <person name="Daebeler A."/>
            <person name="Herbold C.W."/>
            <person name="Kirkegaard R.H."/>
            <person name="Daims H."/>
        </authorList>
    </citation>
    <scope>NUCLEOTIDE SEQUENCE [LARGE SCALE GENOMIC DNA]</scope>
    <source>
        <strain evidence="8 9">EB</strain>
    </source>
</reference>
<dbReference type="PANTHER" id="PTHR42878:SF15">
    <property type="entry name" value="BACTERIOPHYTOCHROME"/>
    <property type="match status" value="1"/>
</dbReference>
<gene>
    <name evidence="8" type="ORF">PPG34_12335</name>
</gene>
<dbReference type="Proteomes" id="UP001250932">
    <property type="component" value="Unassembled WGS sequence"/>
</dbReference>
<dbReference type="RefSeq" id="WP_313833639.1">
    <property type="nucleotide sequence ID" value="NZ_JAQOUE010000001.1"/>
</dbReference>
<evidence type="ECO:0000256" key="4">
    <source>
        <dbReference type="ARBA" id="ARBA00022679"/>
    </source>
</evidence>